<feature type="compositionally biased region" description="Basic and acidic residues" evidence="1">
    <location>
        <begin position="43"/>
        <end position="52"/>
    </location>
</feature>
<feature type="compositionally biased region" description="Polar residues" evidence="1">
    <location>
        <begin position="76"/>
        <end position="85"/>
    </location>
</feature>
<protein>
    <submittedName>
        <fullName evidence="3">Uncharacterized protein</fullName>
    </submittedName>
</protein>
<sequence length="350" mass="38020">MSQNGGDAPKASSPAGRPRHQIKRSISEISGPIRLHRHQSHRLVRDTERDTRSPAPQSAAAQGAQSERSFEWSRSAGVTPNLTPSASRRTSILYASADEVIPPPTKTSEDSAAVVTNGLAMEQQQQKAAAAARESGLHRSFADLETFATTTTKQLDDTCYSVLEKLGTLQATIVALKELAEHSRDLSSTFDADSRELVGEISAQLDAFDRFEDQARRITSLQSRINTGRELVRSLSARVDAVSERVEGWGRADREWQEKTRRRLKVVWVVTLGVAVLVLSLFIGAQYVSEGLEETTARAGLETLRGGEGTEVRVVEGVEGQGGGVVMVNETEAPGVSSALPDMLRVFDEL</sequence>
<evidence type="ECO:0000256" key="2">
    <source>
        <dbReference type="SAM" id="Phobius"/>
    </source>
</evidence>
<feature type="transmembrane region" description="Helical" evidence="2">
    <location>
        <begin position="266"/>
        <end position="288"/>
    </location>
</feature>
<keyword evidence="2" id="KW-0472">Membrane</keyword>
<dbReference type="AlphaFoldDB" id="A0AAN6MIN2"/>
<evidence type="ECO:0000256" key="1">
    <source>
        <dbReference type="SAM" id="MobiDB-lite"/>
    </source>
</evidence>
<keyword evidence="4" id="KW-1185">Reference proteome</keyword>
<dbReference type="Proteomes" id="UP001303889">
    <property type="component" value="Unassembled WGS sequence"/>
</dbReference>
<accession>A0AAN6MIN2</accession>
<feature type="region of interest" description="Disordered" evidence="1">
    <location>
        <begin position="1"/>
        <end position="85"/>
    </location>
</feature>
<evidence type="ECO:0000313" key="4">
    <source>
        <dbReference type="Proteomes" id="UP001303889"/>
    </source>
</evidence>
<evidence type="ECO:0000313" key="3">
    <source>
        <dbReference type="EMBL" id="KAK3900929.1"/>
    </source>
</evidence>
<reference evidence="3" key="2">
    <citation type="submission" date="2023-05" db="EMBL/GenBank/DDBJ databases">
        <authorList>
            <consortium name="Lawrence Berkeley National Laboratory"/>
            <person name="Steindorff A."/>
            <person name="Hensen N."/>
            <person name="Bonometti L."/>
            <person name="Westerberg I."/>
            <person name="Brannstrom I.O."/>
            <person name="Guillou S."/>
            <person name="Cros-Aarteil S."/>
            <person name="Calhoun S."/>
            <person name="Haridas S."/>
            <person name="Kuo A."/>
            <person name="Mondo S."/>
            <person name="Pangilinan J."/>
            <person name="Riley R."/>
            <person name="Labutti K."/>
            <person name="Andreopoulos B."/>
            <person name="Lipzen A."/>
            <person name="Chen C."/>
            <person name="Yanf M."/>
            <person name="Daum C."/>
            <person name="Ng V."/>
            <person name="Clum A."/>
            <person name="Ohm R."/>
            <person name="Martin F."/>
            <person name="Silar P."/>
            <person name="Natvig D."/>
            <person name="Lalanne C."/>
            <person name="Gautier V."/>
            <person name="Ament-Velasquez S.L."/>
            <person name="Kruys A."/>
            <person name="Hutchinson M.I."/>
            <person name="Powell A.J."/>
            <person name="Barry K."/>
            <person name="Miller A.N."/>
            <person name="Grigoriev I.V."/>
            <person name="Debuchy R."/>
            <person name="Gladieux P."/>
            <person name="Thoren M.H."/>
            <person name="Johannesson H."/>
        </authorList>
    </citation>
    <scope>NUCLEOTIDE SEQUENCE</scope>
    <source>
        <strain evidence="3">CBS 103.79</strain>
    </source>
</reference>
<proteinExistence type="predicted"/>
<gene>
    <name evidence="3" type="ORF">C8A05DRAFT_16820</name>
</gene>
<feature type="compositionally biased region" description="Low complexity" evidence="1">
    <location>
        <begin position="53"/>
        <end position="66"/>
    </location>
</feature>
<keyword evidence="2" id="KW-1133">Transmembrane helix</keyword>
<keyword evidence="2" id="KW-0812">Transmembrane</keyword>
<reference evidence="3" key="1">
    <citation type="journal article" date="2023" name="Mol. Phylogenet. Evol.">
        <title>Genome-scale phylogeny and comparative genomics of the fungal order Sordariales.</title>
        <authorList>
            <person name="Hensen N."/>
            <person name="Bonometti L."/>
            <person name="Westerberg I."/>
            <person name="Brannstrom I.O."/>
            <person name="Guillou S."/>
            <person name="Cros-Aarteil S."/>
            <person name="Calhoun S."/>
            <person name="Haridas S."/>
            <person name="Kuo A."/>
            <person name="Mondo S."/>
            <person name="Pangilinan J."/>
            <person name="Riley R."/>
            <person name="LaButti K."/>
            <person name="Andreopoulos B."/>
            <person name="Lipzen A."/>
            <person name="Chen C."/>
            <person name="Yan M."/>
            <person name="Daum C."/>
            <person name="Ng V."/>
            <person name="Clum A."/>
            <person name="Steindorff A."/>
            <person name="Ohm R.A."/>
            <person name="Martin F."/>
            <person name="Silar P."/>
            <person name="Natvig D.O."/>
            <person name="Lalanne C."/>
            <person name="Gautier V."/>
            <person name="Ament-Velasquez S.L."/>
            <person name="Kruys A."/>
            <person name="Hutchinson M.I."/>
            <person name="Powell A.J."/>
            <person name="Barry K."/>
            <person name="Miller A.N."/>
            <person name="Grigoriev I.V."/>
            <person name="Debuchy R."/>
            <person name="Gladieux P."/>
            <person name="Hiltunen Thoren M."/>
            <person name="Johannesson H."/>
        </authorList>
    </citation>
    <scope>NUCLEOTIDE SEQUENCE</scope>
    <source>
        <strain evidence="3">CBS 103.79</strain>
    </source>
</reference>
<comment type="caution">
    <text evidence="3">The sequence shown here is derived from an EMBL/GenBank/DDBJ whole genome shotgun (WGS) entry which is preliminary data.</text>
</comment>
<dbReference type="EMBL" id="MU855624">
    <property type="protein sequence ID" value="KAK3900929.1"/>
    <property type="molecule type" value="Genomic_DNA"/>
</dbReference>
<organism evidence="3 4">
    <name type="scientific">Staphylotrichum tortipilum</name>
    <dbReference type="NCBI Taxonomy" id="2831512"/>
    <lineage>
        <taxon>Eukaryota</taxon>
        <taxon>Fungi</taxon>
        <taxon>Dikarya</taxon>
        <taxon>Ascomycota</taxon>
        <taxon>Pezizomycotina</taxon>
        <taxon>Sordariomycetes</taxon>
        <taxon>Sordariomycetidae</taxon>
        <taxon>Sordariales</taxon>
        <taxon>Chaetomiaceae</taxon>
        <taxon>Staphylotrichum</taxon>
    </lineage>
</organism>
<name>A0AAN6MIN2_9PEZI</name>